<accession>A0ABV8H301</accession>
<evidence type="ECO:0000259" key="5">
    <source>
        <dbReference type="Pfam" id="PF01609"/>
    </source>
</evidence>
<dbReference type="SUPFAM" id="SSF53098">
    <property type="entry name" value="Ribonuclease H-like"/>
    <property type="match status" value="1"/>
</dbReference>
<keyword evidence="3" id="KW-0238">DNA-binding</keyword>
<keyword evidence="4" id="KW-0233">DNA recombination</keyword>
<evidence type="ECO:0000313" key="6">
    <source>
        <dbReference type="EMBL" id="MFC4025581.1"/>
    </source>
</evidence>
<dbReference type="InterPro" id="IPR012337">
    <property type="entry name" value="RNaseH-like_sf"/>
</dbReference>
<protein>
    <submittedName>
        <fullName evidence="6">IS4 family transposase</fullName>
    </submittedName>
</protein>
<organism evidence="6 7">
    <name type="scientific">Oceanobacillus longus</name>
    <dbReference type="NCBI Taxonomy" id="930120"/>
    <lineage>
        <taxon>Bacteria</taxon>
        <taxon>Bacillati</taxon>
        <taxon>Bacillota</taxon>
        <taxon>Bacilli</taxon>
        <taxon>Bacillales</taxon>
        <taxon>Bacillaceae</taxon>
        <taxon>Oceanobacillus</taxon>
    </lineage>
</organism>
<proteinExistence type="inferred from homology"/>
<dbReference type="PANTHER" id="PTHR33258:SF1">
    <property type="entry name" value="TRANSPOSASE INSL FOR INSERTION SEQUENCE ELEMENT IS186A-RELATED"/>
    <property type="match status" value="1"/>
</dbReference>
<dbReference type="PANTHER" id="PTHR33258">
    <property type="entry name" value="TRANSPOSASE INSL FOR INSERTION SEQUENCE ELEMENT IS186A-RELATED"/>
    <property type="match status" value="1"/>
</dbReference>
<sequence length="400" mass="47101">MHSNSIGHKQLISQCLSVLPTEFFSSPLLNYEYDKLSVDALMKIFVAAQLDKWESYEDMEERLRANPEFCESIHLPSISGSQLSRRINDLPTEFAQELFQKVVHIIHDLTKDYKGINSEIGRLKIIDSTHLKLPPELCDWAFVTKAWNVVKMHTRIVVVSEDISYPDKIVPSTGNVGDVETPDLLVEEDDATYLMDRGYPSVKNLMSWQEQDISFVVRITKNIRAVPIETYETNHPAILRDVKVKYSYADEPIRLVEFEDEEHRLYRLMTTRWDLSAEQIMDLYRYRWMIETFFKWIKQHLKLVKIWSTKPQGMWNQMFLALAAYGLALILQLQTKSKKKLWPFLRLMRTYMYKPYNVFMEALHREKSKTSRGRQKVPLPKKKETEFEGNIAIIKPQKKK</sequence>
<dbReference type="EMBL" id="JBHSAO010000016">
    <property type="protein sequence ID" value="MFC4025581.1"/>
    <property type="molecule type" value="Genomic_DNA"/>
</dbReference>
<feature type="domain" description="Transposase IS4-like" evidence="5">
    <location>
        <begin position="124"/>
        <end position="326"/>
    </location>
</feature>
<dbReference type="Pfam" id="PF01609">
    <property type="entry name" value="DDE_Tnp_1"/>
    <property type="match status" value="1"/>
</dbReference>
<dbReference type="Proteomes" id="UP001595772">
    <property type="component" value="Unassembled WGS sequence"/>
</dbReference>
<evidence type="ECO:0000256" key="2">
    <source>
        <dbReference type="ARBA" id="ARBA00022578"/>
    </source>
</evidence>
<keyword evidence="7" id="KW-1185">Reference proteome</keyword>
<dbReference type="InterPro" id="IPR047952">
    <property type="entry name" value="Transpos_IS4"/>
</dbReference>
<comment type="caution">
    <text evidence="6">The sequence shown here is derived from an EMBL/GenBank/DDBJ whole genome shotgun (WGS) entry which is preliminary data.</text>
</comment>
<keyword evidence="2" id="KW-0815">Transposition</keyword>
<comment type="similarity">
    <text evidence="1">Belongs to the transposase 11 family.</text>
</comment>
<dbReference type="NCBIfam" id="NF033592">
    <property type="entry name" value="transpos_IS4_1"/>
    <property type="match status" value="1"/>
</dbReference>
<evidence type="ECO:0000256" key="3">
    <source>
        <dbReference type="ARBA" id="ARBA00023125"/>
    </source>
</evidence>
<reference evidence="7" key="1">
    <citation type="journal article" date="2019" name="Int. J. Syst. Evol. Microbiol.">
        <title>The Global Catalogue of Microorganisms (GCM) 10K type strain sequencing project: providing services to taxonomists for standard genome sequencing and annotation.</title>
        <authorList>
            <consortium name="The Broad Institute Genomics Platform"/>
            <consortium name="The Broad Institute Genome Sequencing Center for Infectious Disease"/>
            <person name="Wu L."/>
            <person name="Ma J."/>
        </authorList>
    </citation>
    <scope>NUCLEOTIDE SEQUENCE [LARGE SCALE GENOMIC DNA]</scope>
    <source>
        <strain evidence="7">IBRC-M 10703</strain>
    </source>
</reference>
<evidence type="ECO:0000256" key="1">
    <source>
        <dbReference type="ARBA" id="ARBA00010075"/>
    </source>
</evidence>
<dbReference type="InterPro" id="IPR002559">
    <property type="entry name" value="Transposase_11"/>
</dbReference>
<evidence type="ECO:0000256" key="4">
    <source>
        <dbReference type="ARBA" id="ARBA00023172"/>
    </source>
</evidence>
<name>A0ABV8H301_9BACI</name>
<evidence type="ECO:0000313" key="7">
    <source>
        <dbReference type="Proteomes" id="UP001595772"/>
    </source>
</evidence>
<dbReference type="RefSeq" id="WP_379498072.1">
    <property type="nucleotide sequence ID" value="NZ_JBHSAO010000016.1"/>
</dbReference>
<gene>
    <name evidence="6" type="ORF">ACFOUV_17520</name>
</gene>
<dbReference type="Gene3D" id="3.90.350.10">
    <property type="entry name" value="Transposase Inhibitor Protein From Tn5, Chain A, domain 1"/>
    <property type="match status" value="1"/>
</dbReference>